<feature type="compositionally biased region" description="Acidic residues" evidence="1">
    <location>
        <begin position="62"/>
        <end position="76"/>
    </location>
</feature>
<evidence type="ECO:0000313" key="2">
    <source>
        <dbReference type="EMBL" id="GKV51332.1"/>
    </source>
</evidence>
<dbReference type="EMBL" id="BPVZ01000488">
    <property type="protein sequence ID" value="GKV51332.1"/>
    <property type="molecule type" value="Genomic_DNA"/>
</dbReference>
<keyword evidence="3" id="KW-1185">Reference proteome</keyword>
<accession>A0AAV5MP78</accession>
<dbReference type="Proteomes" id="UP001054252">
    <property type="component" value="Unassembled WGS sequence"/>
</dbReference>
<gene>
    <name evidence="2" type="ORF">SLEP1_g58000</name>
</gene>
<organism evidence="2 3">
    <name type="scientific">Rubroshorea leprosula</name>
    <dbReference type="NCBI Taxonomy" id="152421"/>
    <lineage>
        <taxon>Eukaryota</taxon>
        <taxon>Viridiplantae</taxon>
        <taxon>Streptophyta</taxon>
        <taxon>Embryophyta</taxon>
        <taxon>Tracheophyta</taxon>
        <taxon>Spermatophyta</taxon>
        <taxon>Magnoliopsida</taxon>
        <taxon>eudicotyledons</taxon>
        <taxon>Gunneridae</taxon>
        <taxon>Pentapetalae</taxon>
        <taxon>rosids</taxon>
        <taxon>malvids</taxon>
        <taxon>Malvales</taxon>
        <taxon>Dipterocarpaceae</taxon>
        <taxon>Rubroshorea</taxon>
    </lineage>
</organism>
<name>A0AAV5MP78_9ROSI</name>
<reference evidence="2 3" key="1">
    <citation type="journal article" date="2021" name="Commun. Biol.">
        <title>The genome of Shorea leprosula (Dipterocarpaceae) highlights the ecological relevance of drought in aseasonal tropical rainforests.</title>
        <authorList>
            <person name="Ng K.K.S."/>
            <person name="Kobayashi M.J."/>
            <person name="Fawcett J.A."/>
            <person name="Hatakeyama M."/>
            <person name="Paape T."/>
            <person name="Ng C.H."/>
            <person name="Ang C.C."/>
            <person name="Tnah L.H."/>
            <person name="Lee C.T."/>
            <person name="Nishiyama T."/>
            <person name="Sese J."/>
            <person name="O'Brien M.J."/>
            <person name="Copetti D."/>
            <person name="Mohd Noor M.I."/>
            <person name="Ong R.C."/>
            <person name="Putra M."/>
            <person name="Sireger I.Z."/>
            <person name="Indrioko S."/>
            <person name="Kosugi Y."/>
            <person name="Izuno A."/>
            <person name="Isagi Y."/>
            <person name="Lee S.L."/>
            <person name="Shimizu K.K."/>
        </authorList>
    </citation>
    <scope>NUCLEOTIDE SEQUENCE [LARGE SCALE GENOMIC DNA]</scope>
    <source>
        <strain evidence="2">214</strain>
    </source>
</reference>
<protein>
    <submittedName>
        <fullName evidence="2">Uncharacterized protein</fullName>
    </submittedName>
</protein>
<sequence>MPTWNLIDCPDDLKVIGELCFSVNFSMFCLRCGHVSVILLVGVETLAHVGTCRYVSDRTGSETEDGETTGSDELES</sequence>
<proteinExistence type="predicted"/>
<comment type="caution">
    <text evidence="2">The sequence shown here is derived from an EMBL/GenBank/DDBJ whole genome shotgun (WGS) entry which is preliminary data.</text>
</comment>
<evidence type="ECO:0000256" key="1">
    <source>
        <dbReference type="SAM" id="MobiDB-lite"/>
    </source>
</evidence>
<evidence type="ECO:0000313" key="3">
    <source>
        <dbReference type="Proteomes" id="UP001054252"/>
    </source>
</evidence>
<feature type="region of interest" description="Disordered" evidence="1">
    <location>
        <begin position="57"/>
        <end position="76"/>
    </location>
</feature>
<dbReference type="AlphaFoldDB" id="A0AAV5MP78"/>